<gene>
    <name evidence="1" type="ORF">CBM2594_A90005</name>
</gene>
<reference evidence="1 2" key="1">
    <citation type="submission" date="2018-01" db="EMBL/GenBank/DDBJ databases">
        <authorList>
            <person name="Clerissi C."/>
        </authorList>
    </citation>
    <scope>NUCLEOTIDE SEQUENCE [LARGE SCALE GENOMIC DNA]</scope>
    <source>
        <strain evidence="1">Cupriavidus taiwanensis STM 6021</strain>
    </source>
</reference>
<protein>
    <submittedName>
        <fullName evidence="1">Uncharacterized protein</fullName>
    </submittedName>
</protein>
<sequence length="57" mass="6898">MFLNTNLRRDLDPFSLRRVRRCLMRGRILVGFLILTLWRLMANLLERLLITASIRNR</sequence>
<dbReference type="Proteomes" id="UP000257139">
    <property type="component" value="Chromosome CBM2594_a"/>
</dbReference>
<proteinExistence type="predicted"/>
<dbReference type="AlphaFoldDB" id="A0A7Z7J9X0"/>
<organism evidence="1 2">
    <name type="scientific">Cupriavidus taiwanensis</name>
    <dbReference type="NCBI Taxonomy" id="164546"/>
    <lineage>
        <taxon>Bacteria</taxon>
        <taxon>Pseudomonadati</taxon>
        <taxon>Pseudomonadota</taxon>
        <taxon>Betaproteobacteria</taxon>
        <taxon>Burkholderiales</taxon>
        <taxon>Burkholderiaceae</taxon>
        <taxon>Cupriavidus</taxon>
    </lineage>
</organism>
<accession>A0A7Z7J9X0</accession>
<dbReference type="EMBL" id="OGUU01000013">
    <property type="protein sequence ID" value="SPC20072.1"/>
    <property type="molecule type" value="Genomic_DNA"/>
</dbReference>
<evidence type="ECO:0000313" key="1">
    <source>
        <dbReference type="EMBL" id="SPC20072.1"/>
    </source>
</evidence>
<comment type="caution">
    <text evidence="1">The sequence shown here is derived from an EMBL/GenBank/DDBJ whole genome shotgun (WGS) entry which is preliminary data.</text>
</comment>
<name>A0A7Z7J9X0_9BURK</name>
<evidence type="ECO:0000313" key="2">
    <source>
        <dbReference type="Proteomes" id="UP000257139"/>
    </source>
</evidence>